<reference evidence="13" key="1">
    <citation type="journal article" date="2019" name="Gigascience">
        <title>De novo genome assembly of the endangered Acer yangbiense, a plant species with extremely small populations endemic to Yunnan Province, China.</title>
        <authorList>
            <person name="Yang J."/>
            <person name="Wariss H.M."/>
            <person name="Tao L."/>
            <person name="Zhang R."/>
            <person name="Yun Q."/>
            <person name="Hollingsworth P."/>
            <person name="Dao Z."/>
            <person name="Luo G."/>
            <person name="Guo H."/>
            <person name="Ma Y."/>
            <person name="Sun W."/>
        </authorList>
    </citation>
    <scope>NUCLEOTIDE SEQUENCE [LARGE SCALE GENOMIC DNA]</scope>
    <source>
        <strain evidence="13">cv. Malutang</strain>
    </source>
</reference>
<evidence type="ECO:0000256" key="2">
    <source>
        <dbReference type="ARBA" id="ARBA00022729"/>
    </source>
</evidence>
<dbReference type="SUPFAM" id="SSF51110">
    <property type="entry name" value="alpha-D-mannose-specific plant lectins"/>
    <property type="match status" value="1"/>
</dbReference>
<feature type="domain" description="Apple" evidence="11">
    <location>
        <begin position="181"/>
        <end position="260"/>
    </location>
</feature>
<comment type="caution">
    <text evidence="7">Lacks conserved residue(s) required for the propagation of feature annotation.</text>
</comment>
<evidence type="ECO:0000256" key="1">
    <source>
        <dbReference type="ARBA" id="ARBA00012513"/>
    </source>
</evidence>
<proteinExistence type="predicted"/>
<dbReference type="Pfam" id="PF00954">
    <property type="entry name" value="S_locus_glycop"/>
    <property type="match status" value="2"/>
</dbReference>
<feature type="domain" description="Apple" evidence="11">
    <location>
        <begin position="625"/>
        <end position="697"/>
    </location>
</feature>
<dbReference type="SMART" id="SM00108">
    <property type="entry name" value="B_lectin"/>
    <property type="match status" value="1"/>
</dbReference>
<dbReference type="GO" id="GO:0005524">
    <property type="term" value="F:ATP binding"/>
    <property type="evidence" value="ECO:0007669"/>
    <property type="project" value="UniProtKB-KW"/>
</dbReference>
<dbReference type="Pfam" id="PF08276">
    <property type="entry name" value="PAN_2"/>
    <property type="match status" value="2"/>
</dbReference>
<keyword evidence="2" id="KW-0732">Signal</keyword>
<dbReference type="PROSITE" id="PS50948">
    <property type="entry name" value="PAN"/>
    <property type="match status" value="2"/>
</dbReference>
<evidence type="ECO:0000259" key="11">
    <source>
        <dbReference type="PROSITE" id="PS50948"/>
    </source>
</evidence>
<keyword evidence="7" id="KW-0245">EGF-like domain</keyword>
<keyword evidence="4" id="KW-0325">Glycoprotein</keyword>
<dbReference type="GO" id="GO:0048544">
    <property type="term" value="P:recognition of pollen"/>
    <property type="evidence" value="ECO:0007669"/>
    <property type="project" value="InterPro"/>
</dbReference>
<comment type="catalytic activity">
    <reaction evidence="6">
        <text>L-seryl-[protein] + ATP = O-phospho-L-seryl-[protein] + ADP + H(+)</text>
        <dbReference type="Rhea" id="RHEA:17989"/>
        <dbReference type="Rhea" id="RHEA-COMP:9863"/>
        <dbReference type="Rhea" id="RHEA-COMP:11604"/>
        <dbReference type="ChEBI" id="CHEBI:15378"/>
        <dbReference type="ChEBI" id="CHEBI:29999"/>
        <dbReference type="ChEBI" id="CHEBI:30616"/>
        <dbReference type="ChEBI" id="CHEBI:83421"/>
        <dbReference type="ChEBI" id="CHEBI:456216"/>
        <dbReference type="EC" id="2.7.11.1"/>
    </reaction>
</comment>
<dbReference type="PROSITE" id="PS50026">
    <property type="entry name" value="EGF_3"/>
    <property type="match status" value="1"/>
</dbReference>
<evidence type="ECO:0000313" key="13">
    <source>
        <dbReference type="Proteomes" id="UP000323000"/>
    </source>
</evidence>
<dbReference type="EC" id="2.7.11.1" evidence="1"/>
<dbReference type="CDD" id="cd01098">
    <property type="entry name" value="PAN_AP_plant"/>
    <property type="match status" value="2"/>
</dbReference>
<dbReference type="EMBL" id="VAHF01000013">
    <property type="protein sequence ID" value="TXG47212.1"/>
    <property type="molecule type" value="Genomic_DNA"/>
</dbReference>
<dbReference type="Pfam" id="PF01453">
    <property type="entry name" value="B_lectin"/>
    <property type="match status" value="1"/>
</dbReference>
<dbReference type="InterPro" id="IPR000858">
    <property type="entry name" value="S_locus_glycoprot_dom"/>
</dbReference>
<evidence type="ECO:0000256" key="6">
    <source>
        <dbReference type="ARBA" id="ARBA00048679"/>
    </source>
</evidence>
<feature type="domain" description="Bulb-type lectin" evidence="10">
    <location>
        <begin position="329"/>
        <end position="461"/>
    </location>
</feature>
<protein>
    <recommendedName>
        <fullName evidence="1">non-specific serine/threonine protein kinase</fullName>
        <ecNumber evidence="1">2.7.11.1</ecNumber>
    </recommendedName>
</protein>
<accession>A0A5C7GSD2</accession>
<dbReference type="InterPro" id="IPR036426">
    <property type="entry name" value="Bulb-type_lectin_dom_sf"/>
</dbReference>
<comment type="caution">
    <text evidence="12">The sequence shown here is derived from an EMBL/GenBank/DDBJ whole genome shotgun (WGS) entry which is preliminary data.</text>
</comment>
<keyword evidence="8" id="KW-0812">Transmembrane</keyword>
<dbReference type="AlphaFoldDB" id="A0A5C7GSD2"/>
<dbReference type="Gene3D" id="2.90.10.10">
    <property type="entry name" value="Bulb-type lectin domain"/>
    <property type="match status" value="1"/>
</dbReference>
<keyword evidence="3" id="KW-1015">Disulfide bond</keyword>
<dbReference type="InterPro" id="IPR000742">
    <property type="entry name" value="EGF"/>
</dbReference>
<name>A0A5C7GSD2_9ROSI</name>
<feature type="domain" description="EGF-like" evidence="9">
    <location>
        <begin position="126"/>
        <end position="162"/>
    </location>
</feature>
<dbReference type="OrthoDB" id="785331at2759"/>
<sequence>MKLGWDLRTGFERFITSWRNTDDPSSGDFSFKLDYHGFPEIFLENKQVKTYRSGPWNGLRFSGVPEMKPQNDMDFDFVVDQEEVYYSFNITTENLFSRLIVNKDGILQRLTWIPSRNIWNPFWYAPKDQCDDYRECGPFGVCDTNASPVCKCMRGFQPQFPQAWSLRDGSGGCVRKTDLVCIKDKFLHLKNMKLPETTSAFVDKNMSFRDCAALCFKNCSCTAYAASNITRTTGCVIWTDNLMDMRQYAEGGQDLYVRLAASDIGDGRHVTALVIGITVGSAVLVLGLVGFFLWKRKVLLSKQRGKIVERRGSHERSQDFLLNEAVISTDIITKTQFISDDKNEALLSSDGRFKLGFFSPGNSVRCYVGIWYRFLEKQVVWVANREIPVKNNSTGIFKIVEDGNLAVFDGTAKNDPLWSTNTAEKPLSGRASIIQPTVLPEMRFGFNLKTGRNQVLTSWKSSDDPATGDFSSWLDLQGTPQFFLYKNSAPYWHGGPWNGCTLSGVPDVATRLKTYEVDYSNESDLFAYSFNNDSGGTYITFPARNGTIPFMLTLDHLGTFQSLIWRDQDSNGTKSWERFWVAPEDNCDQYSRCRESAICNTDNAMQCTCLPGFKPMYPQDWFIRCVEKRKVPDARFSWVYGNVSLKEYEKQCLKNCNCTGYASADIHKIGGGCIAWFGELTDIRKLSDGQDFYLRVNAVELGNCKCAEKHEKHSSKEKDARPDHNRSCCSRSASGSLILLTTIAFGEGKLKAKAWELWRDDKALEIVDSCLAQSCLAREAL</sequence>
<dbReference type="PANTHER" id="PTHR32444:SF89">
    <property type="entry name" value="S GLYCOPROTEIN"/>
    <property type="match status" value="1"/>
</dbReference>
<organism evidence="12 13">
    <name type="scientific">Acer yangbiense</name>
    <dbReference type="NCBI Taxonomy" id="1000413"/>
    <lineage>
        <taxon>Eukaryota</taxon>
        <taxon>Viridiplantae</taxon>
        <taxon>Streptophyta</taxon>
        <taxon>Embryophyta</taxon>
        <taxon>Tracheophyta</taxon>
        <taxon>Spermatophyta</taxon>
        <taxon>Magnoliopsida</taxon>
        <taxon>eudicotyledons</taxon>
        <taxon>Gunneridae</taxon>
        <taxon>Pentapetalae</taxon>
        <taxon>rosids</taxon>
        <taxon>malvids</taxon>
        <taxon>Sapindales</taxon>
        <taxon>Sapindaceae</taxon>
        <taxon>Hippocastanoideae</taxon>
        <taxon>Acereae</taxon>
        <taxon>Acer</taxon>
    </lineage>
</organism>
<dbReference type="GO" id="GO:0004674">
    <property type="term" value="F:protein serine/threonine kinase activity"/>
    <property type="evidence" value="ECO:0007669"/>
    <property type="project" value="UniProtKB-KW"/>
</dbReference>
<evidence type="ECO:0000256" key="3">
    <source>
        <dbReference type="ARBA" id="ARBA00023157"/>
    </source>
</evidence>
<dbReference type="Proteomes" id="UP000323000">
    <property type="component" value="Chromosome 13"/>
</dbReference>
<evidence type="ECO:0000313" key="12">
    <source>
        <dbReference type="EMBL" id="TXG47212.1"/>
    </source>
</evidence>
<dbReference type="CDD" id="cd00028">
    <property type="entry name" value="B_lectin"/>
    <property type="match status" value="1"/>
</dbReference>
<evidence type="ECO:0000256" key="8">
    <source>
        <dbReference type="SAM" id="Phobius"/>
    </source>
</evidence>
<comment type="catalytic activity">
    <reaction evidence="5">
        <text>L-threonyl-[protein] + ATP = O-phospho-L-threonyl-[protein] + ADP + H(+)</text>
        <dbReference type="Rhea" id="RHEA:46608"/>
        <dbReference type="Rhea" id="RHEA-COMP:11060"/>
        <dbReference type="Rhea" id="RHEA-COMP:11605"/>
        <dbReference type="ChEBI" id="CHEBI:15378"/>
        <dbReference type="ChEBI" id="CHEBI:30013"/>
        <dbReference type="ChEBI" id="CHEBI:30616"/>
        <dbReference type="ChEBI" id="CHEBI:61977"/>
        <dbReference type="ChEBI" id="CHEBI:456216"/>
        <dbReference type="EC" id="2.7.11.1"/>
    </reaction>
</comment>
<feature type="transmembrane region" description="Helical" evidence="8">
    <location>
        <begin position="272"/>
        <end position="294"/>
    </location>
</feature>
<keyword evidence="8" id="KW-1133">Transmembrane helix</keyword>
<dbReference type="SMART" id="SM00473">
    <property type="entry name" value="PAN_AP"/>
    <property type="match status" value="2"/>
</dbReference>
<dbReference type="InterPro" id="IPR003609">
    <property type="entry name" value="Pan_app"/>
</dbReference>
<evidence type="ECO:0000256" key="7">
    <source>
        <dbReference type="PROSITE-ProRule" id="PRU00076"/>
    </source>
</evidence>
<evidence type="ECO:0000256" key="4">
    <source>
        <dbReference type="ARBA" id="ARBA00023180"/>
    </source>
</evidence>
<keyword evidence="13" id="KW-1185">Reference proteome</keyword>
<gene>
    <name evidence="12" type="ORF">EZV62_026506</name>
</gene>
<dbReference type="GO" id="GO:0106310">
    <property type="term" value="F:protein serine kinase activity"/>
    <property type="evidence" value="ECO:0007669"/>
    <property type="project" value="RHEA"/>
</dbReference>
<dbReference type="InterPro" id="IPR001480">
    <property type="entry name" value="Bulb-type_lectin_dom"/>
</dbReference>
<evidence type="ECO:0000259" key="9">
    <source>
        <dbReference type="PROSITE" id="PS50026"/>
    </source>
</evidence>
<evidence type="ECO:0000256" key="5">
    <source>
        <dbReference type="ARBA" id="ARBA00047899"/>
    </source>
</evidence>
<keyword evidence="8" id="KW-0472">Membrane</keyword>
<dbReference type="CDD" id="cd00054">
    <property type="entry name" value="EGF_CA"/>
    <property type="match status" value="1"/>
</dbReference>
<evidence type="ECO:0000259" key="10">
    <source>
        <dbReference type="PROSITE" id="PS50927"/>
    </source>
</evidence>
<dbReference type="PROSITE" id="PS50927">
    <property type="entry name" value="BULB_LECTIN"/>
    <property type="match status" value="1"/>
</dbReference>
<dbReference type="PANTHER" id="PTHR32444">
    <property type="entry name" value="BULB-TYPE LECTIN DOMAIN-CONTAINING PROTEIN"/>
    <property type="match status" value="1"/>
</dbReference>